<accession>A0A812SFU5</accession>
<dbReference type="PANTHER" id="PTHR10491:SF4">
    <property type="entry name" value="METHIONINE ADENOSYLTRANSFERASE 2 SUBUNIT BETA"/>
    <property type="match status" value="1"/>
</dbReference>
<dbReference type="GO" id="GO:0048270">
    <property type="term" value="F:methionine adenosyltransferase regulator activity"/>
    <property type="evidence" value="ECO:0007669"/>
    <property type="project" value="TreeGrafter"/>
</dbReference>
<dbReference type="GO" id="GO:0006556">
    <property type="term" value="P:S-adenosylmethionine biosynthetic process"/>
    <property type="evidence" value="ECO:0007669"/>
    <property type="project" value="UniProtKB-UniPathway"/>
</dbReference>
<protein>
    <submittedName>
        <fullName evidence="4">Mat2b protein</fullName>
    </submittedName>
</protein>
<feature type="region of interest" description="Disordered" evidence="2">
    <location>
        <begin position="75"/>
        <end position="108"/>
    </location>
</feature>
<evidence type="ECO:0000259" key="3">
    <source>
        <dbReference type="Pfam" id="PF04321"/>
    </source>
</evidence>
<organism evidence="4 5">
    <name type="scientific">Symbiodinium pilosum</name>
    <name type="common">Dinoflagellate</name>
    <dbReference type="NCBI Taxonomy" id="2952"/>
    <lineage>
        <taxon>Eukaryota</taxon>
        <taxon>Sar</taxon>
        <taxon>Alveolata</taxon>
        <taxon>Dinophyceae</taxon>
        <taxon>Suessiales</taxon>
        <taxon>Symbiodiniaceae</taxon>
        <taxon>Symbiodinium</taxon>
    </lineage>
</organism>
<evidence type="ECO:0000313" key="4">
    <source>
        <dbReference type="EMBL" id="CAE7482821.1"/>
    </source>
</evidence>
<dbReference type="PANTHER" id="PTHR10491">
    <property type="entry name" value="DTDP-4-DEHYDRORHAMNOSE REDUCTASE"/>
    <property type="match status" value="1"/>
</dbReference>
<reference evidence="4" key="1">
    <citation type="submission" date="2021-02" db="EMBL/GenBank/DDBJ databases">
        <authorList>
            <person name="Dougan E. K."/>
            <person name="Rhodes N."/>
            <person name="Thang M."/>
            <person name="Chan C."/>
        </authorList>
    </citation>
    <scope>NUCLEOTIDE SEQUENCE</scope>
</reference>
<dbReference type="EMBL" id="CAJNIZ010025291">
    <property type="protein sequence ID" value="CAE7482821.1"/>
    <property type="molecule type" value="Genomic_DNA"/>
</dbReference>
<proteinExistence type="predicted"/>
<dbReference type="OrthoDB" id="6235964at2759"/>
<dbReference type="InterPro" id="IPR036291">
    <property type="entry name" value="NAD(P)-bd_dom_sf"/>
</dbReference>
<dbReference type="Proteomes" id="UP000649617">
    <property type="component" value="Unassembled WGS sequence"/>
</dbReference>
<dbReference type="InterPro" id="IPR005913">
    <property type="entry name" value="dTDP_dehydrorham_reduct"/>
</dbReference>
<keyword evidence="5" id="KW-1185">Reference proteome</keyword>
<feature type="region of interest" description="Disordered" evidence="2">
    <location>
        <begin position="855"/>
        <end position="880"/>
    </location>
</feature>
<gene>
    <name evidence="4" type="primary">mat2b</name>
    <name evidence="4" type="ORF">SPIL2461_LOCUS12343</name>
</gene>
<dbReference type="UniPathway" id="UPA00315">
    <property type="reaction ID" value="UER00080"/>
</dbReference>
<dbReference type="InterPro" id="IPR029903">
    <property type="entry name" value="RmlD-like-bd"/>
</dbReference>
<dbReference type="SUPFAM" id="SSF51735">
    <property type="entry name" value="NAD(P)-binding Rossmann-fold domains"/>
    <property type="match status" value="1"/>
</dbReference>
<dbReference type="AlphaFoldDB" id="A0A812SFU5"/>
<feature type="domain" description="RmlD-like substrate binding" evidence="3">
    <location>
        <begin position="272"/>
        <end position="521"/>
    </location>
</feature>
<dbReference type="Pfam" id="PF04321">
    <property type="entry name" value="RmlD_sub_bind"/>
    <property type="match status" value="1"/>
</dbReference>
<name>A0A812SFU5_SYMPI</name>
<feature type="coiled-coil region" evidence="1">
    <location>
        <begin position="763"/>
        <end position="790"/>
    </location>
</feature>
<dbReference type="GO" id="GO:0048269">
    <property type="term" value="C:methionine adenosyltransferase complex"/>
    <property type="evidence" value="ECO:0007669"/>
    <property type="project" value="TreeGrafter"/>
</dbReference>
<evidence type="ECO:0000313" key="5">
    <source>
        <dbReference type="Proteomes" id="UP000649617"/>
    </source>
</evidence>
<dbReference type="Gene3D" id="3.40.50.720">
    <property type="entry name" value="NAD(P)-binding Rossmann-like Domain"/>
    <property type="match status" value="1"/>
</dbReference>
<keyword evidence="1" id="KW-0175">Coiled coil</keyword>
<evidence type="ECO:0000256" key="1">
    <source>
        <dbReference type="SAM" id="Coils"/>
    </source>
</evidence>
<comment type="caution">
    <text evidence="4">The sequence shown here is derived from an EMBL/GenBank/DDBJ whole genome shotgun (WGS) entry which is preliminary data.</text>
</comment>
<evidence type="ECO:0000256" key="2">
    <source>
        <dbReference type="SAM" id="MobiDB-lite"/>
    </source>
</evidence>
<sequence>MAANMTAASIKQRLLELSREERQGSLGDAASLASQGQSTSSFLDGFALSRPQSDAPCGMQALTAPIVFPAPKLAASPAPTVSTASPQARLSQSQSRRSPATSQEAQSQPFHWVCNTDFRRRGDVMNAACALPPQGVEDTDNSESGSDSLPQLRQIREICWQQMKLLKAHSDLLQHGKVSGLQLEALKQQQQLLLQGVEGQLKQLLEPQQGSRRAAAEREEEALVLAGADAADSCRMAEKSQMQQLDQQLFKVPALPVEVSFARSRSQAEDFRVLVLGMDLLGREVLSDLAERGWEVQGLCQKAPTQPKERWRVWTCDVTSASDLQMHLQRFRPQAVVNCHTAAALSGLVEPSSDNDAQSRKVLAAAAALASACEAWGIFLVQLSSNAVFGYGDPAMPCAVDMEPHPQTPLGWRSLAAEQEVLSRCSCAAALRVPPLYGPVESLDECAVTRLLEDLRGGVREFDNCQHCYPTWAGEVANIVTSLLQRMQLGYGPRGIYHWQGGDQLTELQVAQLVLDKEGSNMFNRSSALGSSPALPLMPVLLSQPVELAEMPLQDYVEGVKGRAGLGDLQRLGNVAEVQNDINTNKIFGSTGDVAKQISATYGCSPVAVGSMGKSGDAGCSYVSVFQNMDHADHQYAANCVPATVCKEDVVGMTKGLIATYGVVLQILQQNLGSLAYIGEGTSTSCYEGMNKINQGQLHDVLVTEPVKLGPITIGHATKIDIEGVKKLGVKDTLSNCKDDSEVAYLFIHNNLYWSKDESNVNLQDFEKFKAKKAEEKEELKEKKEAEMIAAAVAAKDTETAEAALDKVGAAPQPAKVVKEEVPKNAKQPVRKMVAQQVGKAKVILKKVCKGKTADWRTPSVPKRRKTSAKPKEAKAQRHLHASLSLPVQDGVLMKRIEDWLTSSSERANAIWCDAAGEGHDYPTPIERKEQHPGAGTVVQCSSGTAFAVAHRAPPKVSISKLLDLLGPREFRDGLPLRYNLLASDEERVLGKLERLGGRALAQEKKETFRLYGEEGTMMVSTRSVVIFIELQYENGQHIARCSLSRMDLRSANKNIYSCWGNENSDVPACGVELTMVECGQVLHLECLEDQIRAVEIENLRLRLINVERHIAIQALRRELMTASIEESLEVQAAAAAWAT</sequence>
<feature type="compositionally biased region" description="Low complexity" evidence="2">
    <location>
        <begin position="75"/>
        <end position="100"/>
    </location>
</feature>